<dbReference type="PANTHER" id="PTHR11070:SF2">
    <property type="entry name" value="ATP-DEPENDENT DNA HELICASE SRS2"/>
    <property type="match status" value="1"/>
</dbReference>
<dbReference type="SUPFAM" id="SSF52540">
    <property type="entry name" value="P-loop containing nucleoside triphosphate hydrolases"/>
    <property type="match status" value="1"/>
</dbReference>
<name>A0ABT0CGB2_THEVL</name>
<sequence length="1353" mass="159757">MYVYCTAAVEQAAGRFGLTEPLSKLVERLKQGDPTLLDQLFDIRFPYWKRNLGKNVRLVGDLRWLDEVPILILFGLWLRGSGEYRDFLDHRTEANYQSRIRDEVQDEVLRVWVQEQRKQEDGVGDPPELPQELYGWTQFLHTHDYGERLVLESGEWVKQMQKLTAEQRQQIYKAVVQLVEDVQGIRYRQLPEFFLGAAVKCWTEGSVCLVVSLVQVEGQEERFPFLIGVYQEVPSQKERFELGKKTGLFGSGVDQPDLLEHPRSLETWKRYAHRAYPYYMVGDERIWLDMQAETEGNLALSLEEEAILQHEAMPLLINGRAGSGKSLMLYYRFADYCRYYLKTGRYEAPQYRPLFLTYSPALVQQARNRVSKILRVSHLHRQEQEFLETDIQECWDFFSTFQEYLLNCLPPERQERYQPERYINFYQFRRRYRHLDVELAWHTIRTLIKGYDVSDYLDPESYRELPQADRSVEDRVFDQIYEKIWPGYRDLTTPGHGDCWDDQDLVRDVLENGTLQPIHPVIFCDEIQDFTQVELSVILCLSPWGKFKLDRHIQHLPYAFAGDPLQTINPTGFRWSVLKKYLYEHIQAHLLPNHCFEVPDSQDLHNNYRCAPRITCLSNVVNLWRQILNEDKQIAPQRPWWPHEQEITAQMLILNKNLTPLELRRMLNSRTGTVCILPCAVGEELDYLHQDPHLRQIFAQELEQHQKPEMLQTVTAVKGMEFKKIILYKFGDYYYYRHKFHKLTHYAQGQDVSLKLRYFLNQLYVGITRPIKALAIVDTPEAEQHFWDPALEIDFWLNQLEESDRRQWQDHPPLLNRPVVGGGINLWTAENLQDMARLAVEFLKRGVEEKNLDALTTALGYARQLGQQEGVVECEAWIASVEGRYLEAGQQFLQMQTSMLPDKDPKREAWECFWKGKAWSALQQHRQGFEGIPDIPDYSPLIDLMVLQGAKVKFSAAPLFRQVVRVRDWLGTGVSPKRWDATWKAGIEEFLRQLERVVNSLESFCPPLEERNRFLQETCGALTGPLALLQQRREFATRHLKILGTCYFYQNQLEEAIAAWDQGGETEHSLYYRTKIQLEPLPEKVKWLNKDRQDQEVVRLWQEAGFPLAGEWQQYTHVVMTSLERLKQWSLLLRVLIWCRKWEKLWQTVQAYPQAWRRGHDYELVASVARDPSIDWRSFERDGLRPFMQQVLASLDAEYAWFSRQRVLELGLAYERVGLFRDTLSFYNRFTEAQGRGGIGLRGRSQIRQRWLKTCKRYVDDLQRQGKPTDILEGQLQERQERWNEPMPAAEPDLPEWDPWSYPLVEHPSPVQQWILEQGQTNTQFRLRGEIQQALERLNDRQLQQVHDLIQRL</sequence>
<dbReference type="RefSeq" id="WP_244353059.1">
    <property type="nucleotide sequence ID" value="NZ_JAFIRA010000068.1"/>
</dbReference>
<dbReference type="Proteomes" id="UP000830835">
    <property type="component" value="Unassembled WGS sequence"/>
</dbReference>
<comment type="caution">
    <text evidence="1">The sequence shown here is derived from an EMBL/GenBank/DDBJ whole genome shotgun (WGS) entry which is preliminary data.</text>
</comment>
<dbReference type="EMBL" id="JAFIRA010000068">
    <property type="protein sequence ID" value="MCJ2544465.1"/>
    <property type="molecule type" value="Genomic_DNA"/>
</dbReference>
<gene>
    <name evidence="1" type="ORF">JX360_16390</name>
</gene>
<dbReference type="InterPro" id="IPR027417">
    <property type="entry name" value="P-loop_NTPase"/>
</dbReference>
<accession>A0ABT0CGB2</accession>
<dbReference type="PANTHER" id="PTHR11070">
    <property type="entry name" value="UVRD / RECB / PCRA DNA HELICASE FAMILY MEMBER"/>
    <property type="match status" value="1"/>
</dbReference>
<evidence type="ECO:0008006" key="3">
    <source>
        <dbReference type="Google" id="ProtNLM"/>
    </source>
</evidence>
<dbReference type="InterPro" id="IPR000212">
    <property type="entry name" value="DNA_helicase_UvrD/REP"/>
</dbReference>
<keyword evidence="2" id="KW-1185">Reference proteome</keyword>
<organism evidence="1 2">
    <name type="scientific">Thermostichus vulcanus str. 'Rupite'</name>
    <dbReference type="NCBI Taxonomy" id="2813851"/>
    <lineage>
        <taxon>Bacteria</taxon>
        <taxon>Bacillati</taxon>
        <taxon>Cyanobacteriota</taxon>
        <taxon>Cyanophyceae</taxon>
        <taxon>Thermostichales</taxon>
        <taxon>Thermostichaceae</taxon>
        <taxon>Thermostichus</taxon>
    </lineage>
</organism>
<evidence type="ECO:0000313" key="2">
    <source>
        <dbReference type="Proteomes" id="UP000830835"/>
    </source>
</evidence>
<dbReference type="Gene3D" id="3.40.50.300">
    <property type="entry name" value="P-loop containing nucleotide triphosphate hydrolases"/>
    <property type="match status" value="1"/>
</dbReference>
<reference evidence="1" key="1">
    <citation type="submission" date="2021-02" db="EMBL/GenBank/DDBJ databases">
        <title>The CRISPR/cas machinery reduction and long-range gene transfer in the hot spring cyanobacterium Synechococcus.</title>
        <authorList>
            <person name="Dvorak P."/>
            <person name="Jahodarova E."/>
            <person name="Hasler P."/>
            <person name="Poulickova A."/>
        </authorList>
    </citation>
    <scope>NUCLEOTIDE SEQUENCE</scope>
    <source>
        <strain evidence="1">Rupite</strain>
    </source>
</reference>
<protein>
    <recommendedName>
        <fullName evidence="3">DNA helicase</fullName>
    </recommendedName>
</protein>
<proteinExistence type="predicted"/>
<evidence type="ECO:0000313" key="1">
    <source>
        <dbReference type="EMBL" id="MCJ2544465.1"/>
    </source>
</evidence>